<gene>
    <name evidence="4" type="ORF">AIOL_003642</name>
</gene>
<dbReference type="Gene3D" id="3.40.50.300">
    <property type="entry name" value="P-loop containing nucleotide triphosphate hydrolases"/>
    <property type="match status" value="2"/>
</dbReference>
<evidence type="ECO:0000259" key="3">
    <source>
        <dbReference type="PROSITE" id="PS50893"/>
    </source>
</evidence>
<dbReference type="InterPro" id="IPR017871">
    <property type="entry name" value="ABC_transporter-like_CS"/>
</dbReference>
<dbReference type="GO" id="GO:0005524">
    <property type="term" value="F:ATP binding"/>
    <property type="evidence" value="ECO:0007669"/>
    <property type="project" value="UniProtKB-KW"/>
</dbReference>
<dbReference type="InterPro" id="IPR050107">
    <property type="entry name" value="ABC_carbohydrate_import_ATPase"/>
</dbReference>
<dbReference type="EMBL" id="LFTY01000002">
    <property type="protein sequence ID" value="KMW58663.1"/>
    <property type="molecule type" value="Genomic_DNA"/>
</dbReference>
<feature type="domain" description="ABC transporter" evidence="3">
    <location>
        <begin position="7"/>
        <end position="236"/>
    </location>
</feature>
<evidence type="ECO:0000313" key="4">
    <source>
        <dbReference type="EMBL" id="KMW58663.1"/>
    </source>
</evidence>
<accession>A0A0J9GYX3</accession>
<dbReference type="PROSITE" id="PS50893">
    <property type="entry name" value="ABC_TRANSPORTER_2"/>
    <property type="match status" value="2"/>
</dbReference>
<comment type="caution">
    <text evidence="4">The sequence shown here is derived from an EMBL/GenBank/DDBJ whole genome shotgun (WGS) entry which is preliminary data.</text>
</comment>
<reference evidence="4 5" key="1">
    <citation type="submission" date="2015-06" db="EMBL/GenBank/DDBJ databases">
        <title>Draft genome sequence of an Alphaproteobacteria species associated to the Mediterranean sponge Oscarella lobularis.</title>
        <authorList>
            <person name="Jourda C."/>
            <person name="Santini S."/>
            <person name="Claverie J.-M."/>
        </authorList>
    </citation>
    <scope>NUCLEOTIDE SEQUENCE [LARGE SCALE GENOMIC DNA]</scope>
    <source>
        <strain evidence="4">IGS</strain>
    </source>
</reference>
<dbReference type="CDD" id="cd03215">
    <property type="entry name" value="ABC_Carb_Monos_II"/>
    <property type="match status" value="1"/>
</dbReference>
<dbReference type="Pfam" id="PF00005">
    <property type="entry name" value="ABC_tran"/>
    <property type="match status" value="2"/>
</dbReference>
<proteinExistence type="predicted"/>
<keyword evidence="5" id="KW-1185">Reference proteome</keyword>
<sequence>MVETPLLRLRGVTKAYPAVLANDAVDLDVMPGEIHAVLGENGAGKSTLMKIIYGSVRPDAGTVEWRGEQVDIQSPLKARDLGIGMVFQHFSLFETLTAAENISLAVPGTIADLSTRIRAASAQFGLDVEPDSRVQAMTVGERQRIEILRCILQEPKLIIMDEPTSVLPPQGIAKLFETLRRLASEGIGIIFISHKLDEIKALCDTATVMRGGRVVGVVDAKVEDARSLTRLMIGREIAAPSHSAERGDGHAVLEVAGLNHTPLDPFAPALKDISLTLRSGQITGIAGVSGNGQDALTRALAGEIVQGSQDAGTIVLEGAELGADTPDQRRTKGLHFVPEERLGRGAVPIHTLSENTGLTTHHAGLVNWGMVKLGKRRALAQGTIEAMDVRCGGPDATAQSLSGGNLQKFIVGRELALRPKVLIASQPTWGVDVGAAAAIRQKLIDLRDEGAAILIVSEEIEEIFEICDTIQVMFRGQLSPPVQAQTASIDDVGLAMAGDFDALVLREAAHV</sequence>
<dbReference type="STRING" id="1675527.AIOL_003642"/>
<dbReference type="Proteomes" id="UP000037178">
    <property type="component" value="Unassembled WGS sequence"/>
</dbReference>
<protein>
    <submittedName>
        <fullName evidence="4">ABC transporter ATP-binding protein</fullName>
    </submittedName>
</protein>
<dbReference type="SMART" id="SM00382">
    <property type="entry name" value="AAA"/>
    <property type="match status" value="1"/>
</dbReference>
<dbReference type="PROSITE" id="PS00211">
    <property type="entry name" value="ABC_TRANSPORTER_1"/>
    <property type="match status" value="1"/>
</dbReference>
<dbReference type="InterPro" id="IPR003439">
    <property type="entry name" value="ABC_transporter-like_ATP-bd"/>
</dbReference>
<dbReference type="CDD" id="cd03216">
    <property type="entry name" value="ABC_Carb_Monos_I"/>
    <property type="match status" value="1"/>
</dbReference>
<dbReference type="PANTHER" id="PTHR43790">
    <property type="entry name" value="CARBOHYDRATE TRANSPORT ATP-BINDING PROTEIN MG119-RELATED"/>
    <property type="match status" value="1"/>
</dbReference>
<evidence type="ECO:0000313" key="5">
    <source>
        <dbReference type="Proteomes" id="UP000037178"/>
    </source>
</evidence>
<dbReference type="SUPFAM" id="SSF52540">
    <property type="entry name" value="P-loop containing nucleoside triphosphate hydrolases"/>
    <property type="match status" value="2"/>
</dbReference>
<dbReference type="OrthoDB" id="9805029at2"/>
<evidence type="ECO:0000256" key="1">
    <source>
        <dbReference type="ARBA" id="ARBA00022741"/>
    </source>
</evidence>
<dbReference type="AlphaFoldDB" id="A0A0J9GYX3"/>
<dbReference type="RefSeq" id="WP_049644249.1">
    <property type="nucleotide sequence ID" value="NZ_LFTY01000002.1"/>
</dbReference>
<dbReference type="PANTHER" id="PTHR43790:SF4">
    <property type="entry name" value="GUANOSINE IMPORT ATP-BINDING PROTEIN NUPO"/>
    <property type="match status" value="1"/>
</dbReference>
<keyword evidence="1" id="KW-0547">Nucleotide-binding</keyword>
<feature type="domain" description="ABC transporter" evidence="3">
    <location>
        <begin position="253"/>
        <end position="500"/>
    </location>
</feature>
<dbReference type="PATRIC" id="fig|1675527.3.peg.3813"/>
<organism evidence="4 5">
    <name type="scientific">Candidatus Rhodobacter oscarellae</name>
    <dbReference type="NCBI Taxonomy" id="1675527"/>
    <lineage>
        <taxon>Bacteria</taxon>
        <taxon>Pseudomonadati</taxon>
        <taxon>Pseudomonadota</taxon>
        <taxon>Alphaproteobacteria</taxon>
        <taxon>Rhodobacterales</taxon>
        <taxon>Rhodobacter group</taxon>
        <taxon>Rhodobacter</taxon>
    </lineage>
</organism>
<dbReference type="GO" id="GO:0016887">
    <property type="term" value="F:ATP hydrolysis activity"/>
    <property type="evidence" value="ECO:0007669"/>
    <property type="project" value="InterPro"/>
</dbReference>
<dbReference type="InterPro" id="IPR003593">
    <property type="entry name" value="AAA+_ATPase"/>
</dbReference>
<name>A0A0J9GYX3_9RHOB</name>
<keyword evidence="2 4" id="KW-0067">ATP-binding</keyword>
<evidence type="ECO:0000256" key="2">
    <source>
        <dbReference type="ARBA" id="ARBA00022840"/>
    </source>
</evidence>
<dbReference type="InterPro" id="IPR027417">
    <property type="entry name" value="P-loop_NTPase"/>
</dbReference>